<evidence type="ECO:0000313" key="2">
    <source>
        <dbReference type="Proteomes" id="UP000276133"/>
    </source>
</evidence>
<dbReference type="STRING" id="10195.A0A3M7SKG5"/>
<feature type="non-terminal residue" evidence="1">
    <location>
        <position position="1"/>
    </location>
</feature>
<comment type="caution">
    <text evidence="1">The sequence shown here is derived from an EMBL/GenBank/DDBJ whole genome shotgun (WGS) entry which is preliminary data.</text>
</comment>
<gene>
    <name evidence="1" type="ORF">BpHYR1_038482</name>
</gene>
<dbReference type="Proteomes" id="UP000276133">
    <property type="component" value="Unassembled WGS sequence"/>
</dbReference>
<protein>
    <submittedName>
        <fullName evidence="1">Timeless-like protein</fullName>
    </submittedName>
</protein>
<dbReference type="GO" id="GO:0006281">
    <property type="term" value="P:DNA repair"/>
    <property type="evidence" value="ECO:0007669"/>
    <property type="project" value="TreeGrafter"/>
</dbReference>
<dbReference type="EMBL" id="REGN01001242">
    <property type="protein sequence ID" value="RNA36097.1"/>
    <property type="molecule type" value="Genomic_DNA"/>
</dbReference>
<accession>A0A3M7SKG5</accession>
<organism evidence="1 2">
    <name type="scientific">Brachionus plicatilis</name>
    <name type="common">Marine rotifer</name>
    <name type="synonym">Brachionus muelleri</name>
    <dbReference type="NCBI Taxonomy" id="10195"/>
    <lineage>
        <taxon>Eukaryota</taxon>
        <taxon>Metazoa</taxon>
        <taxon>Spiralia</taxon>
        <taxon>Gnathifera</taxon>
        <taxon>Rotifera</taxon>
        <taxon>Eurotatoria</taxon>
        <taxon>Monogononta</taxon>
        <taxon>Pseudotrocha</taxon>
        <taxon>Ploima</taxon>
        <taxon>Brachionidae</taxon>
        <taxon>Brachionus</taxon>
    </lineage>
</organism>
<keyword evidence="2" id="KW-1185">Reference proteome</keyword>
<feature type="non-terminal residue" evidence="1">
    <location>
        <position position="261"/>
    </location>
</feature>
<dbReference type="GO" id="GO:0031298">
    <property type="term" value="C:replication fork protection complex"/>
    <property type="evidence" value="ECO:0007669"/>
    <property type="project" value="TreeGrafter"/>
</dbReference>
<dbReference type="PANTHER" id="PTHR22940">
    <property type="entry name" value="TIMEOUT/TIMELESS-2"/>
    <property type="match status" value="1"/>
</dbReference>
<sequence length="261" mass="30912">KTINFIFLFKKFGENSEFVNFFILKFKAVFKKLLMQLKQAEQLNLILALINYFVSFRRKALCSVLHFMTSYIVTFLQEKATSNFYQNIQNCMSNSVKNDEQQRKSVLYIRIILKKFCSLFLQEACGLFFKSVKDLLQRKSLDDDETCFFYWLVQFFTEFTRNSEFDEQTKLDLIKETFSLELFHSIEVFIQRCFEMMRVDKENNKLWAKRMHTSLKCYKENLSQSQVESAKLASVDTNINLDDDDQLGDLADKMASTDTSE</sequence>
<evidence type="ECO:0000313" key="1">
    <source>
        <dbReference type="EMBL" id="RNA36097.1"/>
    </source>
</evidence>
<dbReference type="AlphaFoldDB" id="A0A3M7SKG5"/>
<dbReference type="InterPro" id="IPR044998">
    <property type="entry name" value="Timeless"/>
</dbReference>
<reference evidence="1 2" key="1">
    <citation type="journal article" date="2018" name="Sci. Rep.">
        <title>Genomic signatures of local adaptation to the degree of environmental predictability in rotifers.</title>
        <authorList>
            <person name="Franch-Gras L."/>
            <person name="Hahn C."/>
            <person name="Garcia-Roger E.M."/>
            <person name="Carmona M.J."/>
            <person name="Serra M."/>
            <person name="Gomez A."/>
        </authorList>
    </citation>
    <scope>NUCLEOTIDE SEQUENCE [LARGE SCALE GENOMIC DNA]</scope>
    <source>
        <strain evidence="1">HYR1</strain>
    </source>
</reference>
<proteinExistence type="predicted"/>
<dbReference type="GO" id="GO:0003677">
    <property type="term" value="F:DNA binding"/>
    <property type="evidence" value="ECO:0007669"/>
    <property type="project" value="TreeGrafter"/>
</dbReference>
<dbReference type="PANTHER" id="PTHR22940:SF4">
    <property type="entry name" value="PROTEIN TIMELESS HOMOLOG"/>
    <property type="match status" value="1"/>
</dbReference>
<name>A0A3M7SKG5_BRAPC</name>
<dbReference type="GO" id="GO:0000076">
    <property type="term" value="P:DNA replication checkpoint signaling"/>
    <property type="evidence" value="ECO:0007669"/>
    <property type="project" value="TreeGrafter"/>
</dbReference>
<dbReference type="GO" id="GO:0043111">
    <property type="term" value="P:replication fork arrest"/>
    <property type="evidence" value="ECO:0007669"/>
    <property type="project" value="TreeGrafter"/>
</dbReference>
<dbReference type="OrthoDB" id="310853at2759"/>